<feature type="domain" description="Matrix-remodeling-associated protein 7 helical" evidence="3">
    <location>
        <begin position="74"/>
        <end position="133"/>
    </location>
</feature>
<sequence>MYTSWLSNFSVYCDNLSVYYICMILLSFLAVFLTWWLQDTDRKQVEDVENDNEEANDHTEMTDNESILSQIKISRQKAIAEQLSAGLTEEQLQQEKETERKQLEAIFQLLKEQEDKFHVNSMEELEDQLRLYRR</sequence>
<evidence type="ECO:0000256" key="1">
    <source>
        <dbReference type="SAM" id="Coils"/>
    </source>
</evidence>
<dbReference type="Pfam" id="PF25473">
    <property type="entry name" value="MXRA7_helical"/>
    <property type="match status" value="1"/>
</dbReference>
<gene>
    <name evidence="4" type="ORF">B7P43_G02420</name>
</gene>
<dbReference type="Proteomes" id="UP000235965">
    <property type="component" value="Unassembled WGS sequence"/>
</dbReference>
<keyword evidence="1" id="KW-0175">Coiled coil</keyword>
<dbReference type="InParanoid" id="A0A2J7QVD3"/>
<proteinExistence type="predicted"/>
<dbReference type="OrthoDB" id="5983600at2759"/>
<evidence type="ECO:0000259" key="3">
    <source>
        <dbReference type="Pfam" id="PF25473"/>
    </source>
</evidence>
<keyword evidence="2" id="KW-1133">Transmembrane helix</keyword>
<dbReference type="PANTHER" id="PTHR21845">
    <property type="entry name" value="TRANSMEMBRANE ANCHOR PROTEIN 1"/>
    <property type="match status" value="1"/>
</dbReference>
<evidence type="ECO:0000256" key="2">
    <source>
        <dbReference type="SAM" id="Phobius"/>
    </source>
</evidence>
<dbReference type="EMBL" id="NEVH01010476">
    <property type="protein sequence ID" value="PNF32548.1"/>
    <property type="molecule type" value="Genomic_DNA"/>
</dbReference>
<dbReference type="InterPro" id="IPR057534">
    <property type="entry name" value="MXRA7_helical"/>
</dbReference>
<name>A0A2J7QVD3_9NEOP</name>
<organism evidence="4 5">
    <name type="scientific">Cryptotermes secundus</name>
    <dbReference type="NCBI Taxonomy" id="105785"/>
    <lineage>
        <taxon>Eukaryota</taxon>
        <taxon>Metazoa</taxon>
        <taxon>Ecdysozoa</taxon>
        <taxon>Arthropoda</taxon>
        <taxon>Hexapoda</taxon>
        <taxon>Insecta</taxon>
        <taxon>Pterygota</taxon>
        <taxon>Neoptera</taxon>
        <taxon>Polyneoptera</taxon>
        <taxon>Dictyoptera</taxon>
        <taxon>Blattodea</taxon>
        <taxon>Blattoidea</taxon>
        <taxon>Termitoidae</taxon>
        <taxon>Kalotermitidae</taxon>
        <taxon>Cryptotermitinae</taxon>
        <taxon>Cryptotermes</taxon>
    </lineage>
</organism>
<dbReference type="AlphaFoldDB" id="A0A2J7QVD3"/>
<keyword evidence="5" id="KW-1185">Reference proteome</keyword>
<evidence type="ECO:0000313" key="4">
    <source>
        <dbReference type="EMBL" id="PNF32548.1"/>
    </source>
</evidence>
<keyword evidence="2" id="KW-0812">Transmembrane</keyword>
<dbReference type="PANTHER" id="PTHR21845:SF2">
    <property type="entry name" value="MATRIX-REMODELING-ASSOCIATED PROTEIN 7"/>
    <property type="match status" value="1"/>
</dbReference>
<protein>
    <recommendedName>
        <fullName evidence="3">Matrix-remodeling-associated protein 7 helical domain-containing protein</fullName>
    </recommendedName>
</protein>
<evidence type="ECO:0000313" key="5">
    <source>
        <dbReference type="Proteomes" id="UP000235965"/>
    </source>
</evidence>
<feature type="coiled-coil region" evidence="1">
    <location>
        <begin position="89"/>
        <end position="116"/>
    </location>
</feature>
<dbReference type="InterPro" id="IPR026622">
    <property type="entry name" value="Mxra7"/>
</dbReference>
<accession>A0A2J7QVD3</accession>
<keyword evidence="2" id="KW-0472">Membrane</keyword>
<reference evidence="4 5" key="1">
    <citation type="submission" date="2017-12" db="EMBL/GenBank/DDBJ databases">
        <title>Hemimetabolous genomes reveal molecular basis of termite eusociality.</title>
        <authorList>
            <person name="Harrison M.C."/>
            <person name="Jongepier E."/>
            <person name="Robertson H.M."/>
            <person name="Arning N."/>
            <person name="Bitard-Feildel T."/>
            <person name="Chao H."/>
            <person name="Childers C.P."/>
            <person name="Dinh H."/>
            <person name="Doddapaneni H."/>
            <person name="Dugan S."/>
            <person name="Gowin J."/>
            <person name="Greiner C."/>
            <person name="Han Y."/>
            <person name="Hu H."/>
            <person name="Hughes D.S.T."/>
            <person name="Huylmans A.-K."/>
            <person name="Kemena C."/>
            <person name="Kremer L.P.M."/>
            <person name="Lee S.L."/>
            <person name="Lopez-Ezquerra A."/>
            <person name="Mallet L."/>
            <person name="Monroy-Kuhn J.M."/>
            <person name="Moser A."/>
            <person name="Murali S.C."/>
            <person name="Muzny D.M."/>
            <person name="Otani S."/>
            <person name="Piulachs M.-D."/>
            <person name="Poelchau M."/>
            <person name="Qu J."/>
            <person name="Schaub F."/>
            <person name="Wada-Katsumata A."/>
            <person name="Worley K.C."/>
            <person name="Xie Q."/>
            <person name="Ylla G."/>
            <person name="Poulsen M."/>
            <person name="Gibbs R.A."/>
            <person name="Schal C."/>
            <person name="Richards S."/>
            <person name="Belles X."/>
            <person name="Korb J."/>
            <person name="Bornberg-Bauer E."/>
        </authorList>
    </citation>
    <scope>NUCLEOTIDE SEQUENCE [LARGE SCALE GENOMIC DNA]</scope>
    <source>
        <tissue evidence="4">Whole body</tissue>
    </source>
</reference>
<feature type="transmembrane region" description="Helical" evidence="2">
    <location>
        <begin position="16"/>
        <end position="37"/>
    </location>
</feature>
<comment type="caution">
    <text evidence="4">The sequence shown here is derived from an EMBL/GenBank/DDBJ whole genome shotgun (WGS) entry which is preliminary data.</text>
</comment>